<evidence type="ECO:0000259" key="7">
    <source>
        <dbReference type="PROSITE" id="PS51722"/>
    </source>
</evidence>
<reference evidence="8 9" key="1">
    <citation type="journal article" date="2015" name="Nature">
        <title>rRNA introns, odd ribosomes, and small enigmatic genomes across a large radiation of phyla.</title>
        <authorList>
            <person name="Brown C.T."/>
            <person name="Hug L.A."/>
            <person name="Thomas B.C."/>
            <person name="Sharon I."/>
            <person name="Castelle C.J."/>
            <person name="Singh A."/>
            <person name="Wilkins M.J."/>
            <person name="Williams K.H."/>
            <person name="Banfield J.F."/>
        </authorList>
    </citation>
    <scope>NUCLEOTIDE SEQUENCE [LARGE SCALE GENOMIC DNA]</scope>
</reference>
<evidence type="ECO:0000256" key="1">
    <source>
        <dbReference type="ARBA" id="ARBA00007733"/>
    </source>
</evidence>
<dbReference type="SUPFAM" id="SSF52540">
    <property type="entry name" value="P-loop containing nucleoside triphosphate hydrolases"/>
    <property type="match status" value="1"/>
</dbReference>
<dbReference type="Pfam" id="PF00009">
    <property type="entry name" value="GTP_EFTU"/>
    <property type="match status" value="1"/>
</dbReference>
<dbReference type="InterPro" id="IPR023115">
    <property type="entry name" value="TIF_IF2_dom3"/>
</dbReference>
<dbReference type="PANTHER" id="PTHR43381:SF4">
    <property type="entry name" value="EUKARYOTIC TRANSLATION INITIATION FACTOR 5B"/>
    <property type="match status" value="1"/>
</dbReference>
<dbReference type="InterPro" id="IPR005225">
    <property type="entry name" value="Small_GTP-bd"/>
</dbReference>
<dbReference type="InterPro" id="IPR000795">
    <property type="entry name" value="T_Tr_GTP-bd_dom"/>
</dbReference>
<protein>
    <recommendedName>
        <fullName evidence="2">Translation initiation factor IF-2</fullName>
    </recommendedName>
</protein>
<keyword evidence="5" id="KW-0648">Protein biosynthesis</keyword>
<proteinExistence type="inferred from homology"/>
<comment type="caution">
    <text evidence="8">The sequence shown here is derived from an EMBL/GenBank/DDBJ whole genome shotgun (WGS) entry which is preliminary data.</text>
</comment>
<dbReference type="FunFam" id="3.40.50.10050:FF:000001">
    <property type="entry name" value="Translation initiation factor IF-2"/>
    <property type="match status" value="1"/>
</dbReference>
<gene>
    <name evidence="8" type="ORF">UT77_C0004G0066</name>
</gene>
<dbReference type="NCBIfam" id="TIGR00231">
    <property type="entry name" value="small_GTP"/>
    <property type="match status" value="1"/>
</dbReference>
<dbReference type="PANTHER" id="PTHR43381">
    <property type="entry name" value="TRANSLATION INITIATION FACTOR IF-2-RELATED"/>
    <property type="match status" value="1"/>
</dbReference>
<evidence type="ECO:0000256" key="3">
    <source>
        <dbReference type="ARBA" id="ARBA00022540"/>
    </source>
</evidence>
<dbReference type="CDD" id="cd03702">
    <property type="entry name" value="IF2_mtIF2_II"/>
    <property type="match status" value="1"/>
</dbReference>
<dbReference type="InterPro" id="IPR009000">
    <property type="entry name" value="Transl_B-barrel_sf"/>
</dbReference>
<dbReference type="GO" id="GO:0003743">
    <property type="term" value="F:translation initiation factor activity"/>
    <property type="evidence" value="ECO:0007669"/>
    <property type="project" value="UniProtKB-KW"/>
</dbReference>
<dbReference type="CDD" id="cd03692">
    <property type="entry name" value="mtIF2_IVc"/>
    <property type="match status" value="1"/>
</dbReference>
<dbReference type="InterPro" id="IPR044145">
    <property type="entry name" value="IF2_II"/>
</dbReference>
<dbReference type="FunFam" id="2.40.30.10:FF:000008">
    <property type="entry name" value="Translation initiation factor IF-2"/>
    <property type="match status" value="1"/>
</dbReference>
<dbReference type="Gene3D" id="3.40.50.300">
    <property type="entry name" value="P-loop containing nucleotide triphosphate hydrolases"/>
    <property type="match status" value="1"/>
</dbReference>
<dbReference type="AlphaFoldDB" id="A0A0G0TVW7"/>
<dbReference type="InterPro" id="IPR027417">
    <property type="entry name" value="P-loop_NTPase"/>
</dbReference>
<organism evidence="8 9">
    <name type="scientific">Candidatus Daviesbacteria bacterium GW2011_GWC2_40_12</name>
    <dbReference type="NCBI Taxonomy" id="1618431"/>
    <lineage>
        <taxon>Bacteria</taxon>
        <taxon>Candidatus Daviesiibacteriota</taxon>
    </lineage>
</organism>
<dbReference type="InterPro" id="IPR036925">
    <property type="entry name" value="TIF_IF2_dom3_sf"/>
</dbReference>
<dbReference type="SUPFAM" id="SSF52156">
    <property type="entry name" value="Initiation factor IF2/eIF5b, domain 3"/>
    <property type="match status" value="1"/>
</dbReference>
<evidence type="ECO:0000313" key="9">
    <source>
        <dbReference type="Proteomes" id="UP000034881"/>
    </source>
</evidence>
<dbReference type="GO" id="GO:0005525">
    <property type="term" value="F:GTP binding"/>
    <property type="evidence" value="ECO:0007669"/>
    <property type="project" value="UniProtKB-KW"/>
</dbReference>
<evidence type="ECO:0000256" key="4">
    <source>
        <dbReference type="ARBA" id="ARBA00022741"/>
    </source>
</evidence>
<keyword evidence="4" id="KW-0547">Nucleotide-binding</keyword>
<dbReference type="Gene3D" id="2.40.30.10">
    <property type="entry name" value="Translation factors"/>
    <property type="match status" value="2"/>
</dbReference>
<dbReference type="Gene3D" id="3.40.50.10050">
    <property type="entry name" value="Translation initiation factor IF- 2, domain 3"/>
    <property type="match status" value="1"/>
</dbReference>
<comment type="similarity">
    <text evidence="1">Belongs to the TRAFAC class translation factor GTPase superfamily. Classic translation factor GTPase family. IF-2 subfamily.</text>
</comment>
<sequence length="482" mass="51697">MSEINRSPIVTILGHVDHGKTTLLDFIRKSSVAAKEHGGITQHIGAYQIPHNSNLITFIDTPGHAAFEKMRSRGAKVADIAILVVAVDDGIMPQTEEAIKHIKGAKVPIIVAVNKVDLPGVNTKVQLDKIKKQLSDREIMPEEYGGDVPVVPLSAKTGEGVDKLLEMILLVAEMNELKGDPALPAAGVVIESNLDKFKGPVASILIRNGTLKKGDQITIGGVKSKVRGMFDSNGKSVDSAGPSVPVEVLGLEAVPQVGAVLGELAEVKEAEAIQSLVDRLKQGDAKSLKVVIKADKQGSLEAIEASLDKFNVERKIVTVISSGTGDIGEENIKLAATVGAIVIGFNVKISSSAQKLAENEHVLIRNYNIIYELLEDVEEVVNTLLEVGQLEEVLGKANIIAEFPHGKNEKIAGCRMIEGIIAKGQKIRVVREGQKIGETKLKSLKKVKEEVNKVEKGNDCGMLFDPPVDFAIGDTVESFRVI</sequence>
<dbReference type="GO" id="GO:0005737">
    <property type="term" value="C:cytoplasm"/>
    <property type="evidence" value="ECO:0007669"/>
    <property type="project" value="TreeGrafter"/>
</dbReference>
<name>A0A0G0TVW7_9BACT</name>
<evidence type="ECO:0000256" key="6">
    <source>
        <dbReference type="ARBA" id="ARBA00023134"/>
    </source>
</evidence>
<dbReference type="FunFam" id="3.40.50.300:FF:000019">
    <property type="entry name" value="Translation initiation factor IF-2"/>
    <property type="match status" value="1"/>
</dbReference>
<dbReference type="Pfam" id="PF11987">
    <property type="entry name" value="IF-2"/>
    <property type="match status" value="1"/>
</dbReference>
<evidence type="ECO:0000313" key="8">
    <source>
        <dbReference type="EMBL" id="KKR42082.1"/>
    </source>
</evidence>
<feature type="domain" description="Tr-type G" evidence="7">
    <location>
        <begin position="5"/>
        <end position="178"/>
    </location>
</feature>
<evidence type="ECO:0000256" key="5">
    <source>
        <dbReference type="ARBA" id="ARBA00022917"/>
    </source>
</evidence>
<dbReference type="Proteomes" id="UP000034881">
    <property type="component" value="Unassembled WGS sequence"/>
</dbReference>
<accession>A0A0G0TVW7</accession>
<dbReference type="InterPro" id="IPR015760">
    <property type="entry name" value="TIF_IF2"/>
</dbReference>
<dbReference type="Pfam" id="PF22042">
    <property type="entry name" value="EF-G_D2"/>
    <property type="match status" value="1"/>
</dbReference>
<dbReference type="PROSITE" id="PS51722">
    <property type="entry name" value="G_TR_2"/>
    <property type="match status" value="1"/>
</dbReference>
<dbReference type="CDD" id="cd01887">
    <property type="entry name" value="IF2_eIF5B"/>
    <property type="match status" value="1"/>
</dbReference>
<dbReference type="PATRIC" id="fig|1618431.3.peg.631"/>
<dbReference type="GO" id="GO:0003924">
    <property type="term" value="F:GTPase activity"/>
    <property type="evidence" value="ECO:0007669"/>
    <property type="project" value="InterPro"/>
</dbReference>
<dbReference type="SUPFAM" id="SSF50447">
    <property type="entry name" value="Translation proteins"/>
    <property type="match status" value="2"/>
</dbReference>
<dbReference type="EMBL" id="LBYB01000004">
    <property type="protein sequence ID" value="KKR42082.1"/>
    <property type="molecule type" value="Genomic_DNA"/>
</dbReference>
<keyword evidence="6" id="KW-0342">GTP-binding</keyword>
<evidence type="ECO:0000256" key="2">
    <source>
        <dbReference type="ARBA" id="ARBA00020675"/>
    </source>
</evidence>
<dbReference type="InterPro" id="IPR053905">
    <property type="entry name" value="EF-G-like_DII"/>
</dbReference>
<keyword evidence="3 8" id="KW-0396">Initiation factor</keyword>